<feature type="transmembrane region" description="Helical" evidence="7">
    <location>
        <begin position="598"/>
        <end position="620"/>
    </location>
</feature>
<feature type="transmembrane region" description="Helical" evidence="7">
    <location>
        <begin position="877"/>
        <end position="899"/>
    </location>
</feature>
<feature type="transmembrane region" description="Helical" evidence="7">
    <location>
        <begin position="395"/>
        <end position="416"/>
    </location>
</feature>
<feature type="transmembrane region" description="Helical" evidence="7">
    <location>
        <begin position="497"/>
        <end position="519"/>
    </location>
</feature>
<feature type="transmembrane region" description="Helical" evidence="7">
    <location>
        <begin position="1952"/>
        <end position="1974"/>
    </location>
</feature>
<feature type="transmembrane region" description="Helical" evidence="7">
    <location>
        <begin position="1675"/>
        <end position="1699"/>
    </location>
</feature>
<feature type="transmembrane region" description="Helical" evidence="7">
    <location>
        <begin position="365"/>
        <end position="383"/>
    </location>
</feature>
<dbReference type="Gene3D" id="1.20.1250.20">
    <property type="entry name" value="MFS general substrate transporter like domains"/>
    <property type="match status" value="6"/>
</dbReference>
<keyword evidence="5 7" id="KW-0472">Membrane</keyword>
<dbReference type="InterPro" id="IPR005829">
    <property type="entry name" value="Sugar_transporter_CS"/>
</dbReference>
<feature type="transmembrane region" description="Helical" evidence="7">
    <location>
        <begin position="94"/>
        <end position="113"/>
    </location>
</feature>
<evidence type="ECO:0000313" key="10">
    <source>
        <dbReference type="Proteomes" id="UP000824890"/>
    </source>
</evidence>
<feature type="transmembrane region" description="Helical" evidence="7">
    <location>
        <begin position="1018"/>
        <end position="1040"/>
    </location>
</feature>
<dbReference type="InterPro" id="IPR005828">
    <property type="entry name" value="MFS_sugar_transport-like"/>
</dbReference>
<feature type="region of interest" description="Disordered" evidence="6">
    <location>
        <begin position="2024"/>
        <end position="2043"/>
    </location>
</feature>
<feature type="transmembrane region" description="Helical" evidence="7">
    <location>
        <begin position="632"/>
        <end position="656"/>
    </location>
</feature>
<dbReference type="SUPFAM" id="SSF103473">
    <property type="entry name" value="MFS general substrate transporter"/>
    <property type="match status" value="4"/>
</dbReference>
<feature type="transmembrane region" description="Helical" evidence="7">
    <location>
        <begin position="847"/>
        <end position="865"/>
    </location>
</feature>
<feature type="transmembrane region" description="Helical" evidence="7">
    <location>
        <begin position="158"/>
        <end position="182"/>
    </location>
</feature>
<dbReference type="InterPro" id="IPR036259">
    <property type="entry name" value="MFS_trans_sf"/>
</dbReference>
<name>A0ABQ7Z734_BRANA</name>
<feature type="transmembrane region" description="Helical" evidence="7">
    <location>
        <begin position="911"/>
        <end position="933"/>
    </location>
</feature>
<feature type="compositionally biased region" description="Polar residues" evidence="6">
    <location>
        <begin position="2032"/>
        <end position="2042"/>
    </location>
</feature>
<feature type="transmembrane region" description="Helical" evidence="7">
    <location>
        <begin position="1052"/>
        <end position="1076"/>
    </location>
</feature>
<feature type="domain" description="Major facilitator superfamily (MFS) profile" evidence="8">
    <location>
        <begin position="1540"/>
        <end position="2018"/>
    </location>
</feature>
<feature type="transmembrane region" description="Helical" evidence="7">
    <location>
        <begin position="1853"/>
        <end position="1876"/>
    </location>
</feature>
<feature type="transmembrane region" description="Helical" evidence="7">
    <location>
        <begin position="1372"/>
        <end position="1390"/>
    </location>
</feature>
<feature type="transmembrane region" description="Helical" evidence="7">
    <location>
        <begin position="1402"/>
        <end position="1423"/>
    </location>
</feature>
<dbReference type="PROSITE" id="PS50850">
    <property type="entry name" value="MFS"/>
    <property type="match status" value="4"/>
</dbReference>
<evidence type="ECO:0000256" key="6">
    <source>
        <dbReference type="SAM" id="MobiDB-lite"/>
    </source>
</evidence>
<feature type="transmembrane region" description="Helical" evidence="7">
    <location>
        <begin position="1918"/>
        <end position="1940"/>
    </location>
</feature>
<feature type="domain" description="Major facilitator superfamily (MFS) profile" evidence="8">
    <location>
        <begin position="24"/>
        <end position="489"/>
    </location>
</feature>
<feature type="transmembrane region" description="Helical" evidence="7">
    <location>
        <begin position="1809"/>
        <end position="1833"/>
    </location>
</feature>
<feature type="transmembrane region" description="Helical" evidence="7">
    <location>
        <begin position="1719"/>
        <end position="1738"/>
    </location>
</feature>
<evidence type="ECO:0000256" key="2">
    <source>
        <dbReference type="ARBA" id="ARBA00022448"/>
    </source>
</evidence>
<feature type="transmembrane region" description="Helical" evidence="7">
    <location>
        <begin position="1478"/>
        <end position="1497"/>
    </location>
</feature>
<proteinExistence type="predicted"/>
<comment type="caution">
    <text evidence="9">The sequence shown here is derived from an EMBL/GenBank/DDBJ whole genome shotgun (WGS) entry which is preliminary data.</text>
</comment>
<feature type="domain" description="Major facilitator superfamily (MFS) profile" evidence="8">
    <location>
        <begin position="497"/>
        <end position="977"/>
    </location>
</feature>
<feature type="transmembrane region" description="Helical" evidence="7">
    <location>
        <begin position="1540"/>
        <end position="1562"/>
    </location>
</feature>
<keyword evidence="2" id="KW-0813">Transport</keyword>
<feature type="transmembrane region" description="Helical" evidence="7">
    <location>
        <begin position="1113"/>
        <end position="1132"/>
    </location>
</feature>
<evidence type="ECO:0000259" key="8">
    <source>
        <dbReference type="PROSITE" id="PS50850"/>
    </source>
</evidence>
<evidence type="ECO:0000256" key="3">
    <source>
        <dbReference type="ARBA" id="ARBA00022692"/>
    </source>
</evidence>
<feature type="transmembrane region" description="Helical" evidence="7">
    <location>
        <begin position="1610"/>
        <end position="1629"/>
    </location>
</feature>
<dbReference type="PROSITE" id="PS00217">
    <property type="entry name" value="SUGAR_TRANSPORT_2"/>
    <property type="match status" value="4"/>
</dbReference>
<feature type="transmembrane region" description="Helical" evidence="7">
    <location>
        <begin position="768"/>
        <end position="793"/>
    </location>
</feature>
<feature type="transmembrane region" description="Helical" evidence="7">
    <location>
        <begin position="567"/>
        <end position="586"/>
    </location>
</feature>
<feature type="transmembrane region" description="Helical" evidence="7">
    <location>
        <begin position="1888"/>
        <end position="1906"/>
    </location>
</feature>
<feature type="transmembrane region" description="Helical" evidence="7">
    <location>
        <begin position="1582"/>
        <end position="1601"/>
    </location>
</feature>
<feature type="transmembrane region" description="Helical" evidence="7">
    <location>
        <begin position="1641"/>
        <end position="1663"/>
    </location>
</feature>
<dbReference type="Pfam" id="PF00083">
    <property type="entry name" value="Sugar_tr"/>
    <property type="match status" value="4"/>
</dbReference>
<evidence type="ECO:0000313" key="9">
    <source>
        <dbReference type="EMBL" id="KAH0876034.1"/>
    </source>
</evidence>
<gene>
    <name evidence="9" type="ORF">HID58_073396</name>
</gene>
<feature type="transmembrane region" description="Helical" evidence="7">
    <location>
        <begin position="20"/>
        <end position="42"/>
    </location>
</feature>
<feature type="transmembrane region" description="Helical" evidence="7">
    <location>
        <begin position="1293"/>
        <end position="1320"/>
    </location>
</feature>
<feature type="transmembrane region" description="Helical" evidence="7">
    <location>
        <begin position="539"/>
        <end position="558"/>
    </location>
</feature>
<evidence type="ECO:0000256" key="7">
    <source>
        <dbReference type="SAM" id="Phobius"/>
    </source>
</evidence>
<accession>A0ABQ7Z734</accession>
<feature type="transmembrane region" description="Helical" evidence="7">
    <location>
        <begin position="1153"/>
        <end position="1175"/>
    </location>
</feature>
<feature type="transmembrane region" description="Helical" evidence="7">
    <location>
        <begin position="120"/>
        <end position="138"/>
    </location>
</feature>
<feature type="transmembrane region" description="Helical" evidence="7">
    <location>
        <begin position="63"/>
        <end position="82"/>
    </location>
</feature>
<dbReference type="PANTHER" id="PTHR24064">
    <property type="entry name" value="SOLUTE CARRIER FAMILY 22 MEMBER"/>
    <property type="match status" value="1"/>
</dbReference>
<feature type="transmembrane region" description="Helical" evidence="7">
    <location>
        <begin position="203"/>
        <end position="222"/>
    </location>
</feature>
<reference evidence="9 10" key="1">
    <citation type="submission" date="2021-05" db="EMBL/GenBank/DDBJ databases">
        <title>Genome Assembly of Synthetic Allotetraploid Brassica napus Reveals Homoeologous Exchanges between Subgenomes.</title>
        <authorList>
            <person name="Davis J.T."/>
        </authorList>
    </citation>
    <scope>NUCLEOTIDE SEQUENCE [LARGE SCALE GENOMIC DNA]</scope>
    <source>
        <strain evidence="10">cv. Da-Ae</strain>
        <tissue evidence="9">Seedling</tissue>
    </source>
</reference>
<keyword evidence="10" id="KW-1185">Reference proteome</keyword>
<dbReference type="EMBL" id="JAGKQM010000016">
    <property type="protein sequence ID" value="KAH0876034.1"/>
    <property type="molecule type" value="Genomic_DNA"/>
</dbReference>
<feature type="transmembrane region" description="Helical" evidence="7">
    <location>
        <begin position="813"/>
        <end position="835"/>
    </location>
</feature>
<feature type="transmembrane region" description="Helical" evidence="7">
    <location>
        <begin position="1205"/>
        <end position="1224"/>
    </location>
</feature>
<feature type="transmembrane region" description="Helical" evidence="7">
    <location>
        <begin position="676"/>
        <end position="695"/>
    </location>
</feature>
<keyword evidence="4 7" id="KW-1133">Transmembrane helix</keyword>
<dbReference type="Proteomes" id="UP000824890">
    <property type="component" value="Unassembled WGS sequence"/>
</dbReference>
<protein>
    <recommendedName>
        <fullName evidence="8">Major facilitator superfamily (MFS) profile domain-containing protein</fullName>
    </recommendedName>
</protein>
<feature type="transmembrane region" description="Helical" evidence="7">
    <location>
        <begin position="1994"/>
        <end position="2013"/>
    </location>
</feature>
<feature type="transmembrane region" description="Helical" evidence="7">
    <location>
        <begin position="1435"/>
        <end position="1458"/>
    </location>
</feature>
<feature type="domain" description="Major facilitator superfamily (MFS) profile" evidence="8">
    <location>
        <begin position="1018"/>
        <end position="1502"/>
    </location>
</feature>
<feature type="transmembrane region" description="Helical" evidence="7">
    <location>
        <begin position="1088"/>
        <end position="1107"/>
    </location>
</feature>
<feature type="transmembrane region" description="Helical" evidence="7">
    <location>
        <begin position="333"/>
        <end position="353"/>
    </location>
</feature>
<dbReference type="InterPro" id="IPR020846">
    <property type="entry name" value="MFS_dom"/>
</dbReference>
<evidence type="ECO:0000256" key="1">
    <source>
        <dbReference type="ARBA" id="ARBA00004141"/>
    </source>
</evidence>
<feature type="non-terminal residue" evidence="9">
    <location>
        <position position="1"/>
    </location>
</feature>
<keyword evidence="3 7" id="KW-0812">Transmembrane</keyword>
<dbReference type="CDD" id="cd17364">
    <property type="entry name" value="MFS_PhT"/>
    <property type="match status" value="4"/>
</dbReference>
<evidence type="ECO:0000256" key="5">
    <source>
        <dbReference type="ARBA" id="ARBA00023136"/>
    </source>
</evidence>
<evidence type="ECO:0000256" key="4">
    <source>
        <dbReference type="ARBA" id="ARBA00022989"/>
    </source>
</evidence>
<organism evidence="9 10">
    <name type="scientific">Brassica napus</name>
    <name type="common">Rape</name>
    <dbReference type="NCBI Taxonomy" id="3708"/>
    <lineage>
        <taxon>Eukaryota</taxon>
        <taxon>Viridiplantae</taxon>
        <taxon>Streptophyta</taxon>
        <taxon>Embryophyta</taxon>
        <taxon>Tracheophyta</taxon>
        <taxon>Spermatophyta</taxon>
        <taxon>Magnoliopsida</taxon>
        <taxon>eudicotyledons</taxon>
        <taxon>Gunneridae</taxon>
        <taxon>Pentapetalae</taxon>
        <taxon>rosids</taxon>
        <taxon>malvids</taxon>
        <taxon>Brassicales</taxon>
        <taxon>Brassicaceae</taxon>
        <taxon>Brassiceae</taxon>
        <taxon>Brassica</taxon>
    </lineage>
</organism>
<feature type="transmembrane region" description="Helical" evidence="7">
    <location>
        <begin position="953"/>
        <end position="972"/>
    </location>
</feature>
<comment type="subcellular location">
    <subcellularLocation>
        <location evidence="1">Membrane</location>
        <topology evidence="1">Multi-pass membrane protein</topology>
    </subcellularLocation>
</comment>
<feature type="transmembrane region" description="Helical" evidence="7">
    <location>
        <begin position="1340"/>
        <end position="1360"/>
    </location>
</feature>
<sequence>STMPAPRVLSALDVARIQLYHFKAIVIAGMSLFTDAYDLFCIAPVLKMLSQIYYKKDSVGTPLLSTFYAIALLGAALGQLFVGYLGDRLGRRRVYGICLMIMVLSSFGCGFSVCTTRRSCVMASLGFFRFFLGLGIGGDYPLSATIMSEFANKRSRGTFISAVFSMQGLGILMSSAVTMSVCSAFKKAGERSSEKTRAEESDIAWRLILMIGAIPAALTFYWRMRMPETARYTALVEKNAVQAEKDMQKVMSISEIDEDFREEPHTSTCSYKLFSRRFFSLHGLDLFAASANWFLVDVVFYTSNLLLSQIVSLSNKPSSTANVYDSAFEAAKVAAIVAACSTIPGYWFTVYFIDRIGRVKIQIMGFFFMAVVYLAAGIPYSWYWLHEKTNNKGFMILYGSIFFFSNFGPNTTTFIVPAELFPARFRSTCHGISGAFGKLGAIAGTDRVFYPWGRLYRWNVGDVLLHARNYGKISTMTEVRVLSALDATRIQLYHFKAIIIAGMGLFTDAYDLFCIAPVLSMLSEIYYKTDSIGTPLLSTFYVIALLGAALGQLFVGYLGDRLGRRRVYGICLMIMVLSSFGCGFSVCTTRRSCVMASLGFFRFVLGLGIGGDYPLSATIMSEFANKKTRGSFISAVFSMQGLGILMSSAVTMAVCAAFKNAGEGSSEKIRAEESDIAWRLILMIGAIPAALTFYWRMRMPETARYTALVEKNAFQAEKDMQKVMSIYKVSQVAEDSSSETPHPPPSTSSHSSYKLFSRRFFILHGRDLFAASANWFLVDVVFYTSNLLLSQIVNLSDKPANMTNVYDSAFEAAKVAAIVAACSTIPGYWFTVYFIDRIGRVKIQMMGFFFMAAVYLAAGIPYSWFRSENNKTNDQGFMILYGFIFFFSNFGPNTTTFIIPAELFPARFRSTCHGISGAAGKLGAIAGTVGFLWGTKRDEEHKDVFPDVKRVRIAFFILGGVCIAGMLVTYFFTRETMGRSLEENEEEDIDDKDSLTMPALKVLSALDVARIQWYHFKAIIVAGMGLFTDAYDLFCIAPIMKMIGHIYYHKDSIGTAVLSTSYAIALLGTALGQLIFGYLGDRVGRRRVYGLCLMIMVLSSFGCGFSVCTTRRSCVIASLGFFRFVLGLGIGGDYPLSATIMSEFANKRSRGTFIAAVFSMQGLGILMSSAVTMAVCEAFKNAGKGSLEKMRAAGEETFAPWESDIAWRLILMIGALPAALTFYWRMLMPETARYTALVENNATQAARDMQKVMSESILSQIAEDSSSEPPQPPSSSSYKLFSRRFFSLHGRDLFAASANWFLVDVVFYTSNLLLSQIFTFSNKPPNSTNVYDSAFEVAKVAAIVAACSTIPGYWFTVYFIDRVGRVKIQIMGFFLMAVVYLAAGIPYSWYWSKHEKTNKGFMVLYGLIFFFSNFGPNTTTFIIPAELFPTRFRSTCHGISGAAGKLGAIVGTVGFLWATKHEDEDKEDIFPDVKRVRIAFLILGGVCIAGVLVTYFFTRETMGRSLEENEEDEIGTTMPQPPRVLSALDVARIQLYHFKAIIIAGMSLFTDAYDLFCIAPVLKMLGEIYYHEDSIGTPILSIFYAIALLGAALGQLIVGYLGDRLGRRRVYGLCLMIMVLSSFGCGFSVCTSRRSCVMASLGFFRFLLGLGIGGDYPLSATIMSEFANKKTRGTFISAVFSMQGLGILMSSTVTMAVCSAFKTAGEGSPEKTRAAESDIAWRLILMIGSIPAALTFYWRMRMPETARYTALVENDAIKAEKDMQKVMSISKPSQIEEDLPHPPPPPSSSSSSSYKLFSRRFFSLHGRDLFAASANWFLVDVVFYTSNLLLSQVLNLSNKPTSSTNVYDTAFEVAKVAAIVAVCSTIPGYWFTVYFIDKVGRVKIQIMGFFCMAVVYLVAGIPYSWYQSDRNKPSNKGFVIMYGLIFFFSNFGPNTTTFIIPAELFPARFRSTCHGISGAAGKLGAIVGTVGFLWGTKRDEEQKDAFPDVRRVRVAFLILGGVCIAGVLVTYFCTRETMGRSLEENEEDDDICTSSAPGSPNQFPCLIRTQPRLHRDQARPRSAH</sequence>